<protein>
    <submittedName>
        <fullName evidence="1">Uncharacterized protein</fullName>
    </submittedName>
</protein>
<sequence>MAFPVPSHLPRKGIPQDVSSQILSKVSATDVKSLNAELALSWIEELDDTILQTKTKIHDRIHADLPEFEQQLETSKSVQDRLKTLTTNVDGLSNTTGLIPSLLQSLASHASLAQQAKDTEVISDSLEHLLRCRTEFDALEGLVVDGRLAEAVHASARFEDTLNGAPAALARAEVLVQLMSKFRATKDRVEEQLSDAYARSIVVSPREIIIRPSVQVRQSTTILDLPSVFAALSPPSLANHLTTLRRDITTHYIDYVLTQPTSLAHSFAKDATGMPQQMLSIFPAPPNDEDRANRLANLSTIFDFLDTHLFPALPPAQAPSFKQTLCKPLTKAILQNFLIPLLPSSLQALPSFLRIVRQAVDIEEQYMIAMLGQDARDREVKMWAEGVSSHYERKRRADILDNARQIVVREQEGGRVSVEIEHVDAVPSTNGNNGSPDSAVVPEPEEDAWGLGDEAETAEAEDGWGFDDESPTDPQLPVEPPPEPEPEHSSMETPEPEAMDTDDASDAWGWDDNEDATEVVAERSPVASASPPTSASSADDSAAWDDPWGESNSPPPQPSPAAKPKPATRLEKLANKGKAKASHTPQSSVDSALINRAPPPTPQKFTPPQKVTVTVKGKEKAPDPPLPRETYLVSARARDIADAVDAVLREGAEFASSSHIFSDELGPASTVRGAVLLQTAPSILDLFRALYSVKFERMLHTSAEKSVLFSNDCLWLARRVSKTLQVESTATAKDKLVEVCERLNAVGESCLEETIEQQQASIVSLLAQAEGFTNTADEQRSEDCEYVMTRVLGQVRSLAKQWKVVLSKTKYLTAIGAVVDAALVQMLEDVIGLSDITEVESHRLSELCRTLNALEGLFLEDPDHPSSVVAYVPSWLKFSYLSELLEASLADIAYLFDEGALVDYETQELVHLVRALFADTPQRANMINKLSTGHP</sequence>
<gene>
    <name evidence="1" type="ORF">BV25DRAFT_1782681</name>
</gene>
<evidence type="ECO:0000313" key="1">
    <source>
        <dbReference type="EMBL" id="KAI0061027.1"/>
    </source>
</evidence>
<reference evidence="1" key="2">
    <citation type="journal article" date="2022" name="New Phytol.">
        <title>Evolutionary transition to the ectomycorrhizal habit in the genomes of a hyperdiverse lineage of mushroom-forming fungi.</title>
        <authorList>
            <person name="Looney B."/>
            <person name="Miyauchi S."/>
            <person name="Morin E."/>
            <person name="Drula E."/>
            <person name="Courty P.E."/>
            <person name="Kohler A."/>
            <person name="Kuo A."/>
            <person name="LaButti K."/>
            <person name="Pangilinan J."/>
            <person name="Lipzen A."/>
            <person name="Riley R."/>
            <person name="Andreopoulos W."/>
            <person name="He G."/>
            <person name="Johnson J."/>
            <person name="Nolan M."/>
            <person name="Tritt A."/>
            <person name="Barry K.W."/>
            <person name="Grigoriev I.V."/>
            <person name="Nagy L.G."/>
            <person name="Hibbett D."/>
            <person name="Henrissat B."/>
            <person name="Matheny P.B."/>
            <person name="Labbe J."/>
            <person name="Martin F.M."/>
        </authorList>
    </citation>
    <scope>NUCLEOTIDE SEQUENCE</scope>
    <source>
        <strain evidence="1">HHB10654</strain>
    </source>
</reference>
<dbReference type="Proteomes" id="UP000814140">
    <property type="component" value="Unassembled WGS sequence"/>
</dbReference>
<reference evidence="1" key="1">
    <citation type="submission" date="2021-03" db="EMBL/GenBank/DDBJ databases">
        <authorList>
            <consortium name="DOE Joint Genome Institute"/>
            <person name="Ahrendt S."/>
            <person name="Looney B.P."/>
            <person name="Miyauchi S."/>
            <person name="Morin E."/>
            <person name="Drula E."/>
            <person name="Courty P.E."/>
            <person name="Chicoki N."/>
            <person name="Fauchery L."/>
            <person name="Kohler A."/>
            <person name="Kuo A."/>
            <person name="Labutti K."/>
            <person name="Pangilinan J."/>
            <person name="Lipzen A."/>
            <person name="Riley R."/>
            <person name="Andreopoulos W."/>
            <person name="He G."/>
            <person name="Johnson J."/>
            <person name="Barry K.W."/>
            <person name="Grigoriev I.V."/>
            <person name="Nagy L."/>
            <person name="Hibbett D."/>
            <person name="Henrissat B."/>
            <person name="Matheny P.B."/>
            <person name="Labbe J."/>
            <person name="Martin F."/>
        </authorList>
    </citation>
    <scope>NUCLEOTIDE SEQUENCE</scope>
    <source>
        <strain evidence="1">HHB10654</strain>
    </source>
</reference>
<keyword evidence="2" id="KW-1185">Reference proteome</keyword>
<organism evidence="1 2">
    <name type="scientific">Artomyces pyxidatus</name>
    <dbReference type="NCBI Taxonomy" id="48021"/>
    <lineage>
        <taxon>Eukaryota</taxon>
        <taxon>Fungi</taxon>
        <taxon>Dikarya</taxon>
        <taxon>Basidiomycota</taxon>
        <taxon>Agaricomycotina</taxon>
        <taxon>Agaricomycetes</taxon>
        <taxon>Russulales</taxon>
        <taxon>Auriscalpiaceae</taxon>
        <taxon>Artomyces</taxon>
    </lineage>
</organism>
<dbReference type="EMBL" id="MU277215">
    <property type="protein sequence ID" value="KAI0061027.1"/>
    <property type="molecule type" value="Genomic_DNA"/>
</dbReference>
<evidence type="ECO:0000313" key="2">
    <source>
        <dbReference type="Proteomes" id="UP000814140"/>
    </source>
</evidence>
<accession>A0ACB8SXT5</accession>
<name>A0ACB8SXT5_9AGAM</name>
<comment type="caution">
    <text evidence="1">The sequence shown here is derived from an EMBL/GenBank/DDBJ whole genome shotgun (WGS) entry which is preliminary data.</text>
</comment>
<feature type="non-terminal residue" evidence="1">
    <location>
        <position position="935"/>
    </location>
</feature>
<proteinExistence type="predicted"/>